<dbReference type="AlphaFoldDB" id="D8QUW3"/>
<dbReference type="GO" id="GO:0003723">
    <property type="term" value="F:RNA binding"/>
    <property type="evidence" value="ECO:0007669"/>
    <property type="project" value="InterPro"/>
</dbReference>
<dbReference type="HOGENOM" id="CLU_002706_21_3_1"/>
<dbReference type="OMA" id="VYANNGH"/>
<dbReference type="eggNOG" id="KOG4197">
    <property type="taxonomic scope" value="Eukaryota"/>
</dbReference>
<dbReference type="PROSITE" id="PS51375">
    <property type="entry name" value="PPR"/>
    <property type="match status" value="2"/>
</dbReference>
<dbReference type="InterPro" id="IPR046960">
    <property type="entry name" value="PPR_At4g14850-like_plant"/>
</dbReference>
<gene>
    <name evidence="3" type="ORF">SELMODRAFT_78994</name>
</gene>
<keyword evidence="4" id="KW-1185">Reference proteome</keyword>
<dbReference type="OrthoDB" id="1734390at2759"/>
<feature type="repeat" description="PPR" evidence="2">
    <location>
        <begin position="5"/>
        <end position="39"/>
    </location>
</feature>
<dbReference type="PANTHER" id="PTHR47926">
    <property type="entry name" value="PENTATRICOPEPTIDE REPEAT-CONTAINING PROTEIN"/>
    <property type="match status" value="1"/>
</dbReference>
<dbReference type="Pfam" id="PF13041">
    <property type="entry name" value="PPR_2"/>
    <property type="match status" value="1"/>
</dbReference>
<dbReference type="Pfam" id="PF01535">
    <property type="entry name" value="PPR"/>
    <property type="match status" value="1"/>
</dbReference>
<dbReference type="KEGG" id="smo:SELMODRAFT_78994"/>
<evidence type="ECO:0000313" key="4">
    <source>
        <dbReference type="Proteomes" id="UP000001514"/>
    </source>
</evidence>
<evidence type="ECO:0000256" key="2">
    <source>
        <dbReference type="PROSITE-ProRule" id="PRU00708"/>
    </source>
</evidence>
<dbReference type="NCBIfam" id="TIGR00756">
    <property type="entry name" value="PPR"/>
    <property type="match status" value="2"/>
</dbReference>
<reference evidence="3 4" key="1">
    <citation type="journal article" date="2011" name="Science">
        <title>The Selaginella genome identifies genetic changes associated with the evolution of vascular plants.</title>
        <authorList>
            <person name="Banks J.A."/>
            <person name="Nishiyama T."/>
            <person name="Hasebe M."/>
            <person name="Bowman J.L."/>
            <person name="Gribskov M."/>
            <person name="dePamphilis C."/>
            <person name="Albert V.A."/>
            <person name="Aono N."/>
            <person name="Aoyama T."/>
            <person name="Ambrose B.A."/>
            <person name="Ashton N.W."/>
            <person name="Axtell M.J."/>
            <person name="Barker E."/>
            <person name="Barker M.S."/>
            <person name="Bennetzen J.L."/>
            <person name="Bonawitz N.D."/>
            <person name="Chapple C."/>
            <person name="Cheng C."/>
            <person name="Correa L.G."/>
            <person name="Dacre M."/>
            <person name="DeBarry J."/>
            <person name="Dreyer I."/>
            <person name="Elias M."/>
            <person name="Engstrom E.M."/>
            <person name="Estelle M."/>
            <person name="Feng L."/>
            <person name="Finet C."/>
            <person name="Floyd S.K."/>
            <person name="Frommer W.B."/>
            <person name="Fujita T."/>
            <person name="Gramzow L."/>
            <person name="Gutensohn M."/>
            <person name="Harholt J."/>
            <person name="Hattori M."/>
            <person name="Heyl A."/>
            <person name="Hirai T."/>
            <person name="Hiwatashi Y."/>
            <person name="Ishikawa M."/>
            <person name="Iwata M."/>
            <person name="Karol K.G."/>
            <person name="Koehler B."/>
            <person name="Kolukisaoglu U."/>
            <person name="Kubo M."/>
            <person name="Kurata T."/>
            <person name="Lalonde S."/>
            <person name="Li K."/>
            <person name="Li Y."/>
            <person name="Litt A."/>
            <person name="Lyons E."/>
            <person name="Manning G."/>
            <person name="Maruyama T."/>
            <person name="Michael T.P."/>
            <person name="Mikami K."/>
            <person name="Miyazaki S."/>
            <person name="Morinaga S."/>
            <person name="Murata T."/>
            <person name="Mueller-Roeber B."/>
            <person name="Nelson D.R."/>
            <person name="Obara M."/>
            <person name="Oguri Y."/>
            <person name="Olmstead R.G."/>
            <person name="Onodera N."/>
            <person name="Petersen B.L."/>
            <person name="Pils B."/>
            <person name="Prigge M."/>
            <person name="Rensing S.A."/>
            <person name="Riano-Pachon D.M."/>
            <person name="Roberts A.W."/>
            <person name="Sato Y."/>
            <person name="Scheller H.V."/>
            <person name="Schulz B."/>
            <person name="Schulz C."/>
            <person name="Shakirov E.V."/>
            <person name="Shibagaki N."/>
            <person name="Shinohara N."/>
            <person name="Shippen D.E."/>
            <person name="Soerensen I."/>
            <person name="Sotooka R."/>
            <person name="Sugimoto N."/>
            <person name="Sugita M."/>
            <person name="Sumikawa N."/>
            <person name="Tanurdzic M."/>
            <person name="Theissen G."/>
            <person name="Ulvskov P."/>
            <person name="Wakazuki S."/>
            <person name="Weng J.K."/>
            <person name="Willats W.W."/>
            <person name="Wipf D."/>
            <person name="Wolf P.G."/>
            <person name="Yang L."/>
            <person name="Zimmer A.D."/>
            <person name="Zhu Q."/>
            <person name="Mitros T."/>
            <person name="Hellsten U."/>
            <person name="Loque D."/>
            <person name="Otillar R."/>
            <person name="Salamov A."/>
            <person name="Schmutz J."/>
            <person name="Shapiro H."/>
            <person name="Lindquist E."/>
            <person name="Lucas S."/>
            <person name="Rokhsar D."/>
            <person name="Grigoriev I.V."/>
        </authorList>
    </citation>
    <scope>NUCLEOTIDE SEQUENCE [LARGE SCALE GENOMIC DNA]</scope>
</reference>
<name>D8QUW3_SELML</name>
<evidence type="ECO:0008006" key="5">
    <source>
        <dbReference type="Google" id="ProtNLM"/>
    </source>
</evidence>
<dbReference type="Gene3D" id="1.25.40.10">
    <property type="entry name" value="Tetratricopeptide repeat domain"/>
    <property type="match status" value="2"/>
</dbReference>
<sequence>MEEPSTVSWNTLICIFVQAGECESAARLFHQMDLEGTQADKVSFLAVLDALGRITALQKGKLVHGELHHSRFQSDVMTNNAVVNFYGRCGCLRGAKVAFEATTRQDVVSWNGIISVYANNGHFEETFDLFWRMKDFLFKLPKNTLTLVMQSWVVGRMGSRQH</sequence>
<keyword evidence="1" id="KW-0677">Repeat</keyword>
<dbReference type="EMBL" id="GL377567">
    <property type="protein sequence ID" value="EFJ35942.1"/>
    <property type="molecule type" value="Genomic_DNA"/>
</dbReference>
<dbReference type="Gramene" id="EFJ35942">
    <property type="protein sequence ID" value="EFJ35942"/>
    <property type="gene ID" value="SELMODRAFT_78994"/>
</dbReference>
<dbReference type="Proteomes" id="UP000001514">
    <property type="component" value="Unassembled WGS sequence"/>
</dbReference>
<dbReference type="STRING" id="88036.D8QUW3"/>
<dbReference type="InterPro" id="IPR002885">
    <property type="entry name" value="PPR_rpt"/>
</dbReference>
<proteinExistence type="predicted"/>
<evidence type="ECO:0000256" key="1">
    <source>
        <dbReference type="ARBA" id="ARBA00022737"/>
    </source>
</evidence>
<dbReference type="GO" id="GO:0009451">
    <property type="term" value="P:RNA modification"/>
    <property type="evidence" value="ECO:0007669"/>
    <property type="project" value="InterPro"/>
</dbReference>
<feature type="repeat" description="PPR" evidence="2">
    <location>
        <begin position="106"/>
        <end position="140"/>
    </location>
</feature>
<accession>D8QUW3</accession>
<protein>
    <recommendedName>
        <fullName evidence="5">Pentacotripeptide-repeat region of PRORP domain-containing protein</fullName>
    </recommendedName>
</protein>
<organism evidence="4">
    <name type="scientific">Selaginella moellendorffii</name>
    <name type="common">Spikemoss</name>
    <dbReference type="NCBI Taxonomy" id="88036"/>
    <lineage>
        <taxon>Eukaryota</taxon>
        <taxon>Viridiplantae</taxon>
        <taxon>Streptophyta</taxon>
        <taxon>Embryophyta</taxon>
        <taxon>Tracheophyta</taxon>
        <taxon>Lycopodiopsida</taxon>
        <taxon>Selaginellales</taxon>
        <taxon>Selaginellaceae</taxon>
        <taxon>Selaginella</taxon>
    </lineage>
</organism>
<dbReference type="PANTHER" id="PTHR47926:SF533">
    <property type="entry name" value="DYW DOMAIN-CONTAINING PROTEIN"/>
    <property type="match status" value="1"/>
</dbReference>
<dbReference type="InterPro" id="IPR011990">
    <property type="entry name" value="TPR-like_helical_dom_sf"/>
</dbReference>
<dbReference type="InParanoid" id="D8QUW3"/>
<evidence type="ECO:0000313" key="3">
    <source>
        <dbReference type="EMBL" id="EFJ35942.1"/>
    </source>
</evidence>